<accession>A0A066XBN7</accession>
<proteinExistence type="predicted"/>
<dbReference type="AlphaFoldDB" id="A0A066XBN7"/>
<dbReference type="STRING" id="1173701.A0A066XBN7"/>
<organism evidence="1 2">
    <name type="scientific">Colletotrichum sublineola</name>
    <name type="common">Sorghum anthracnose fungus</name>
    <dbReference type="NCBI Taxonomy" id="1173701"/>
    <lineage>
        <taxon>Eukaryota</taxon>
        <taxon>Fungi</taxon>
        <taxon>Dikarya</taxon>
        <taxon>Ascomycota</taxon>
        <taxon>Pezizomycotina</taxon>
        <taxon>Sordariomycetes</taxon>
        <taxon>Hypocreomycetidae</taxon>
        <taxon>Glomerellales</taxon>
        <taxon>Glomerellaceae</taxon>
        <taxon>Colletotrichum</taxon>
        <taxon>Colletotrichum graminicola species complex</taxon>
    </lineage>
</organism>
<dbReference type="HOGENOM" id="CLU_1304778_0_0_1"/>
<comment type="caution">
    <text evidence="1">The sequence shown here is derived from an EMBL/GenBank/DDBJ whole genome shotgun (WGS) entry which is preliminary data.</text>
</comment>
<dbReference type="eggNOG" id="ENOG502S4AX">
    <property type="taxonomic scope" value="Eukaryota"/>
</dbReference>
<evidence type="ECO:0000313" key="1">
    <source>
        <dbReference type="EMBL" id="KDN66588.1"/>
    </source>
</evidence>
<protein>
    <submittedName>
        <fullName evidence="1">Uncharacterized protein</fullName>
    </submittedName>
</protein>
<dbReference type="OrthoDB" id="3431704at2759"/>
<dbReference type="Proteomes" id="UP000027238">
    <property type="component" value="Unassembled WGS sequence"/>
</dbReference>
<dbReference type="EMBL" id="JMSE01000922">
    <property type="protein sequence ID" value="KDN66588.1"/>
    <property type="molecule type" value="Genomic_DNA"/>
</dbReference>
<gene>
    <name evidence="1" type="ORF">CSUB01_12230</name>
</gene>
<reference evidence="2" key="1">
    <citation type="journal article" date="2014" name="Genome Announc.">
        <title>Draft genome sequence of Colletotrichum sublineola, a destructive pathogen of cultivated sorghum.</title>
        <authorList>
            <person name="Baroncelli R."/>
            <person name="Sanz-Martin J.M."/>
            <person name="Rech G.E."/>
            <person name="Sukno S.A."/>
            <person name="Thon M.R."/>
        </authorList>
    </citation>
    <scope>NUCLEOTIDE SEQUENCE [LARGE SCALE GENOMIC DNA]</scope>
    <source>
        <strain evidence="2">TX430BB</strain>
    </source>
</reference>
<keyword evidence="2" id="KW-1185">Reference proteome</keyword>
<evidence type="ECO:0000313" key="2">
    <source>
        <dbReference type="Proteomes" id="UP000027238"/>
    </source>
</evidence>
<name>A0A066XBN7_COLSU</name>
<sequence>MAAPITQQQFNQAKDAAAAASVDIDAMSQRSLRKEARFSSEHITSTPMTPFTPNYNILSISYHEHTLSMTTGRSSPVSYMNEEPNYWGPGAHPSPIPISRALSSSLNSVSDANYLSPMNHSYSSDDIPLLHSPNVMCNSYNTHGSQMPESPISAILINQRGAPTPCPSLMYVPPEHSLRLASHMANFEGPLSQKLVWECDTLSEMTYLALL</sequence>